<organism evidence="1 2">
    <name type="scientific">Clostridium botulinum C/D str. DC5</name>
    <dbReference type="NCBI Taxonomy" id="1443128"/>
    <lineage>
        <taxon>Bacteria</taxon>
        <taxon>Bacillati</taxon>
        <taxon>Bacillota</taxon>
        <taxon>Clostridia</taxon>
        <taxon>Eubacteriales</taxon>
        <taxon>Clostridiaceae</taxon>
        <taxon>Clostridium</taxon>
    </lineage>
</organism>
<gene>
    <name evidence="1" type="ORF">Z955_15665</name>
</gene>
<accession>A0A0A0HYW0</accession>
<comment type="caution">
    <text evidence="1">The sequence shown here is derived from an EMBL/GenBank/DDBJ whole genome shotgun (WGS) entry which is preliminary data.</text>
</comment>
<dbReference type="AlphaFoldDB" id="A0A0A0HYW0"/>
<evidence type="ECO:0000313" key="2">
    <source>
        <dbReference type="Proteomes" id="UP000030014"/>
    </source>
</evidence>
<dbReference type="Proteomes" id="UP000030014">
    <property type="component" value="Unassembled WGS sequence"/>
</dbReference>
<dbReference type="Pfam" id="PF10134">
    <property type="entry name" value="RPA"/>
    <property type="match status" value="1"/>
</dbReference>
<dbReference type="RefSeq" id="WP_039258766.1">
    <property type="nucleotide sequence ID" value="NZ_JDRY01000171.1"/>
</dbReference>
<sequence length="572" mass="67629">MENNEKINSKNKIISENTTVIDNNIIESPLFISSLKEVVEVEQLEKYIDKNRSIHRVIEVIKEDYEGTSNPKNYKNVPVVYRQWTDSKGLERQLLVTHAIPDMYTMDVWNALIGLYIQKISPIHFNNNKNTYDLDVNEMEFTLYELAKFMNKSTGGSTLDKLMKEIVRLNNAKYYSFANGVIFDKKKEKYLKSKTKGMSLILDCEFDSEKRVKDEKVNSKCKVEFNKLIIDNIRYQYIKYIDPKEYFALPSRGLTRRLYVYLKGNSHQSNGTKYTYIKRSFYVLKNKIPILEKQPSKIKERLKVPLKNLIKNGMITDYFYGDEDVINEQEPCIYFIFKGQKDEVINSLRKKYEEKQLQLEVAADNIKKDEFQMKIPENLDKTLEEIGFNAKVIKQLYAEYDKWEIIKYVIWLQQQQFKSKCTIQNPAGLLRFALMGNINLDLTNKDIVKFVENEQKKFIENKLSREEIVQNAYDKYVNEEMEKFKTEDNATHDIIYENTLINIEAQVDLQIAQLRLLEKNEGVEMPSLKLWEEFREKKDKSELFKKNFINSAKVLRGIMTLEEFKVEFGNDK</sequence>
<proteinExistence type="predicted"/>
<dbReference type="InterPro" id="IPR018777">
    <property type="entry name" value="Replication_initiator_prot_A"/>
</dbReference>
<reference evidence="1 2" key="1">
    <citation type="submission" date="2014-01" db="EMBL/GenBank/DDBJ databases">
        <title>Plasmidome dynamics in the species complex Clostridium novyi sensu lato converts strains of independent lineages into distinctly different pathogens.</title>
        <authorList>
            <person name="Skarin H."/>
            <person name="Segerman B."/>
        </authorList>
    </citation>
    <scope>NUCLEOTIDE SEQUENCE [LARGE SCALE GENOMIC DNA]</scope>
    <source>
        <strain evidence="1 2">DC5</strain>
    </source>
</reference>
<dbReference type="EMBL" id="JDRY01000171">
    <property type="protein sequence ID" value="KGM93226.1"/>
    <property type="molecule type" value="Genomic_DNA"/>
</dbReference>
<protein>
    <submittedName>
        <fullName evidence="1">Uncharacterized protein</fullName>
    </submittedName>
</protein>
<name>A0A0A0HYW0_CLOBO</name>
<evidence type="ECO:0000313" key="1">
    <source>
        <dbReference type="EMBL" id="KGM93226.1"/>
    </source>
</evidence>